<keyword evidence="9 14" id="KW-0256">Endoplasmic reticulum</keyword>
<dbReference type="EC" id="2.4.1.109" evidence="4 14"/>
<evidence type="ECO:0000256" key="11">
    <source>
        <dbReference type="ARBA" id="ARBA00023136"/>
    </source>
</evidence>
<dbReference type="GO" id="GO:0005789">
    <property type="term" value="C:endoplasmic reticulum membrane"/>
    <property type="evidence" value="ECO:0007669"/>
    <property type="project" value="UniProtKB-SubCell"/>
</dbReference>
<reference evidence="17" key="2">
    <citation type="journal article" name="BMC Genomics">
        <title>New genome assemblies reveal patterns of domestication and adaptation across Brettanomyces (Dekkera) species.</title>
        <authorList>
            <person name="Roach M.J."/>
            <person name="Borneman A.R."/>
        </authorList>
    </citation>
    <scope>NUCLEOTIDE SEQUENCE</scope>
    <source>
        <strain evidence="17">UCD 2041</strain>
    </source>
</reference>
<evidence type="ECO:0000256" key="4">
    <source>
        <dbReference type="ARBA" id="ARBA00012839"/>
    </source>
</evidence>
<feature type="domain" description="MIR" evidence="16">
    <location>
        <begin position="331"/>
        <end position="392"/>
    </location>
</feature>
<evidence type="ECO:0000256" key="12">
    <source>
        <dbReference type="ARBA" id="ARBA00045085"/>
    </source>
</evidence>
<comment type="subcellular location">
    <subcellularLocation>
        <location evidence="1 14">Endoplasmic reticulum membrane</location>
        <topology evidence="1 14">Multi-pass membrane protein</topology>
    </subcellularLocation>
</comment>
<feature type="transmembrane region" description="Helical" evidence="14">
    <location>
        <begin position="191"/>
        <end position="211"/>
    </location>
</feature>
<feature type="transmembrane region" description="Helical" evidence="14">
    <location>
        <begin position="709"/>
        <end position="732"/>
    </location>
</feature>
<comment type="similarity">
    <text evidence="3 14">Belongs to the glycosyltransferase 39 family.</text>
</comment>
<dbReference type="SUPFAM" id="SSF82109">
    <property type="entry name" value="MIR domain"/>
    <property type="match status" value="1"/>
</dbReference>
<keyword evidence="10 14" id="KW-1133">Transmembrane helix</keyword>
<dbReference type="Pfam" id="PF02815">
    <property type="entry name" value="MIR"/>
    <property type="match status" value="1"/>
</dbReference>
<keyword evidence="6 14" id="KW-0808">Transferase</keyword>
<feature type="compositionally biased region" description="Basic and acidic residues" evidence="15">
    <location>
        <begin position="22"/>
        <end position="35"/>
    </location>
</feature>
<dbReference type="OrthoDB" id="292747at2759"/>
<proteinExistence type="inferred from homology"/>
<evidence type="ECO:0000256" key="7">
    <source>
        <dbReference type="ARBA" id="ARBA00022692"/>
    </source>
</evidence>
<sequence>MPSRSRAARRAEPEHKHKPKSHSVEKDEKKPIEELEVDSKRLSEIDPSQQKTYSKYCTFMTILAAAVRFCFIWYPSEVVFDEVHFGKFASYYLQRTYFFDLHPPFAKLLIAFVAYLSGYDGKFKFDDIGDSYLTHSVPYIPMRALSAVFGTFTVTLVFNIMKESGYSVLTCIFTSALIALDNAHVGETRLILLDATLIFFVAASIYCYIRFYKQRKQPFSRDWYLWLFLTGLSLSSVISTKYVGVFTYASIGIAVVYDLWQILDVKRGNTLRNFAKHFTARLMLLVVIPFCVYLFWFWVHFTVLSKSGPGDNFMTPEFQETLGDSVLAKEAKDVHYHDVITIKHKDTECLLHSHLYNYPLRYEDGRISSQGQQVTCVNDFNDTNNYWEILPSDMSPQSINKTSPVREGDSFRLRHVKTNGYLLTHDVASPFYPTNEEFTVVPAQMLNQSNNMNDTVFKFDPVDKRPGNVLKSKASFVKIRHVPTVVAMWTHNDKLLPSWGFNQQEVNGNKEIKDASNIWYVDSIIGLTGARALYLPKQVKKLPFLRKWIELQGEMFKQNNELSSEHPYASEPQDWPMCLSGVSFWTKNDSRQQIFFVGNIPCWWLECVCMSCFLAIVALDLVTRRRGVYMLNERARKRVYMNISFFFAAWACHYFPFFLMGRQRFLHHYLPAHLLAALLSGAIIEFLFTNNRTAEFTGDRKSIGKISVYKYRAVIVALLAAVVWGFVFFAPITYGNVSLSVEEVKKRQWMNMKLHFTK</sequence>
<dbReference type="Pfam" id="PF16192">
    <property type="entry name" value="PMT_4TMC"/>
    <property type="match status" value="1"/>
</dbReference>
<comment type="catalytic activity">
    <reaction evidence="12 14">
        <text>a di-trans,poly-cis-dolichyl beta-D-mannosyl phosphate + L-threonyl-[protein] = 3-O-(alpha-D-mannosyl)-L-threonyl-[protein] + a di-trans,poly-cis-dolichyl phosphate + H(+)</text>
        <dbReference type="Rhea" id="RHEA:53396"/>
        <dbReference type="Rhea" id="RHEA-COMP:11060"/>
        <dbReference type="Rhea" id="RHEA-COMP:13547"/>
        <dbReference type="Rhea" id="RHEA-COMP:19498"/>
        <dbReference type="Rhea" id="RHEA-COMP:19501"/>
        <dbReference type="ChEBI" id="CHEBI:15378"/>
        <dbReference type="ChEBI" id="CHEBI:30013"/>
        <dbReference type="ChEBI" id="CHEBI:57683"/>
        <dbReference type="ChEBI" id="CHEBI:58211"/>
        <dbReference type="ChEBI" id="CHEBI:137323"/>
        <dbReference type="EC" id="2.4.1.109"/>
    </reaction>
</comment>
<evidence type="ECO:0000313" key="17">
    <source>
        <dbReference type="EMBL" id="QOU20299.1"/>
    </source>
</evidence>
<evidence type="ECO:0000259" key="16">
    <source>
        <dbReference type="PROSITE" id="PS50919"/>
    </source>
</evidence>
<evidence type="ECO:0000256" key="14">
    <source>
        <dbReference type="RuleBase" id="RU367007"/>
    </source>
</evidence>
<dbReference type="Proteomes" id="UP000663131">
    <property type="component" value="Chromosome 7"/>
</dbReference>
<keyword evidence="8" id="KW-0677">Repeat</keyword>
<dbReference type="PANTHER" id="PTHR10050:SF51">
    <property type="entry name" value="PROTEIN O-MANNOSYL-TRANSFERASE 1"/>
    <property type="match status" value="1"/>
</dbReference>
<reference evidence="17" key="1">
    <citation type="submission" date="2020-10" db="EMBL/GenBank/DDBJ databases">
        <authorList>
            <person name="Palmer J.M."/>
        </authorList>
    </citation>
    <scope>NUCLEOTIDE SEQUENCE</scope>
    <source>
        <strain evidence="17">UCD 2041</strain>
    </source>
</reference>
<comment type="pathway">
    <text evidence="2 14">Protein modification; protein glycosylation.</text>
</comment>
<feature type="domain" description="MIR" evidence="16">
    <location>
        <begin position="402"/>
        <end position="462"/>
    </location>
</feature>
<feature type="transmembrane region" description="Helical" evidence="14">
    <location>
        <begin position="603"/>
        <end position="622"/>
    </location>
</feature>
<dbReference type="AlphaFoldDB" id="A0A871R395"/>
<dbReference type="InterPro" id="IPR027005">
    <property type="entry name" value="PMT-like"/>
</dbReference>
<evidence type="ECO:0000256" key="6">
    <source>
        <dbReference type="ARBA" id="ARBA00022679"/>
    </source>
</evidence>
<dbReference type="PROSITE" id="PS50919">
    <property type="entry name" value="MIR"/>
    <property type="match status" value="3"/>
</dbReference>
<feature type="transmembrane region" description="Helical" evidence="14">
    <location>
        <begin position="165"/>
        <end position="185"/>
    </location>
</feature>
<feature type="transmembrane region" description="Helical" evidence="14">
    <location>
        <begin position="223"/>
        <end position="239"/>
    </location>
</feature>
<comment type="function">
    <text evidence="14">Transfers mannose from Dol-P-mannose to Ser or Thr residues on proteins.</text>
</comment>
<feature type="transmembrane region" description="Helical" evidence="14">
    <location>
        <begin position="245"/>
        <end position="262"/>
    </location>
</feature>
<name>A0A871R395_DEKBR</name>
<keyword evidence="11 14" id="KW-0472">Membrane</keyword>
<dbReference type="InterPro" id="IPR016093">
    <property type="entry name" value="MIR_motif"/>
</dbReference>
<feature type="domain" description="MIR" evidence="16">
    <location>
        <begin position="467"/>
        <end position="524"/>
    </location>
</feature>
<dbReference type="UniPathway" id="UPA00378"/>
<evidence type="ECO:0000256" key="8">
    <source>
        <dbReference type="ARBA" id="ARBA00022737"/>
    </source>
</evidence>
<evidence type="ECO:0000256" key="3">
    <source>
        <dbReference type="ARBA" id="ARBA00007222"/>
    </source>
</evidence>
<feature type="transmembrane region" description="Helical" evidence="14">
    <location>
        <begin position="140"/>
        <end position="158"/>
    </location>
</feature>
<dbReference type="Pfam" id="PF02366">
    <property type="entry name" value="PMT"/>
    <property type="match status" value="1"/>
</dbReference>
<evidence type="ECO:0000256" key="5">
    <source>
        <dbReference type="ARBA" id="ARBA00022676"/>
    </source>
</evidence>
<gene>
    <name evidence="17" type="ORF">BRETT_004953</name>
</gene>
<accession>A0A871R395</accession>
<dbReference type="SMART" id="SM00472">
    <property type="entry name" value="MIR"/>
    <property type="match status" value="3"/>
</dbReference>
<dbReference type="GO" id="GO:0004169">
    <property type="term" value="F:dolichyl-phosphate-mannose-protein mannosyltransferase activity"/>
    <property type="evidence" value="ECO:0007669"/>
    <property type="project" value="UniProtKB-UniRule"/>
</dbReference>
<dbReference type="GeneID" id="64576876"/>
<evidence type="ECO:0000256" key="10">
    <source>
        <dbReference type="ARBA" id="ARBA00022989"/>
    </source>
</evidence>
<feature type="transmembrane region" description="Helical" evidence="14">
    <location>
        <begin position="643"/>
        <end position="660"/>
    </location>
</feature>
<evidence type="ECO:0000313" key="18">
    <source>
        <dbReference type="Proteomes" id="UP000663131"/>
    </source>
</evidence>
<dbReference type="CDD" id="cd23285">
    <property type="entry name" value="beta-trefoil_MIR_PMT4-like"/>
    <property type="match status" value="1"/>
</dbReference>
<evidence type="ECO:0000256" key="1">
    <source>
        <dbReference type="ARBA" id="ARBA00004477"/>
    </source>
</evidence>
<comment type="catalytic activity">
    <reaction evidence="13 14">
        <text>a di-trans,poly-cis-dolichyl beta-D-mannosyl phosphate + L-seryl-[protein] = 3-O-(alpha-D-mannosyl)-L-seryl-[protein] + a di-trans,poly-cis-dolichyl phosphate + H(+)</text>
        <dbReference type="Rhea" id="RHEA:17377"/>
        <dbReference type="Rhea" id="RHEA-COMP:9863"/>
        <dbReference type="Rhea" id="RHEA-COMP:13546"/>
        <dbReference type="Rhea" id="RHEA-COMP:19498"/>
        <dbReference type="Rhea" id="RHEA-COMP:19501"/>
        <dbReference type="ChEBI" id="CHEBI:15378"/>
        <dbReference type="ChEBI" id="CHEBI:29999"/>
        <dbReference type="ChEBI" id="CHEBI:57683"/>
        <dbReference type="ChEBI" id="CHEBI:58211"/>
        <dbReference type="ChEBI" id="CHEBI:137321"/>
        <dbReference type="EC" id="2.4.1.109"/>
    </reaction>
</comment>
<evidence type="ECO:0000256" key="13">
    <source>
        <dbReference type="ARBA" id="ARBA00045102"/>
    </source>
</evidence>
<feature type="transmembrane region" description="Helical" evidence="14">
    <location>
        <begin position="666"/>
        <end position="688"/>
    </location>
</feature>
<evidence type="ECO:0000256" key="15">
    <source>
        <dbReference type="SAM" id="MobiDB-lite"/>
    </source>
</evidence>
<dbReference type="InterPro" id="IPR032421">
    <property type="entry name" value="PMT_4TMC"/>
</dbReference>
<feature type="region of interest" description="Disordered" evidence="15">
    <location>
        <begin position="1"/>
        <end position="35"/>
    </location>
</feature>
<evidence type="ECO:0000256" key="9">
    <source>
        <dbReference type="ARBA" id="ARBA00022824"/>
    </source>
</evidence>
<dbReference type="EMBL" id="CP063135">
    <property type="protein sequence ID" value="QOU20299.1"/>
    <property type="molecule type" value="Genomic_DNA"/>
</dbReference>
<feature type="transmembrane region" description="Helical" evidence="14">
    <location>
        <begin position="282"/>
        <end position="299"/>
    </location>
</feature>
<organism evidence="17 18">
    <name type="scientific">Dekkera bruxellensis</name>
    <name type="common">Brettanomyces custersii</name>
    <dbReference type="NCBI Taxonomy" id="5007"/>
    <lineage>
        <taxon>Eukaryota</taxon>
        <taxon>Fungi</taxon>
        <taxon>Dikarya</taxon>
        <taxon>Ascomycota</taxon>
        <taxon>Saccharomycotina</taxon>
        <taxon>Pichiomycetes</taxon>
        <taxon>Pichiales</taxon>
        <taxon>Pichiaceae</taxon>
        <taxon>Brettanomyces</taxon>
    </lineage>
</organism>
<dbReference type="RefSeq" id="XP_041136792.1">
    <property type="nucleotide sequence ID" value="XM_041283440.1"/>
</dbReference>
<dbReference type="Gene3D" id="2.80.10.50">
    <property type="match status" value="1"/>
</dbReference>
<dbReference type="InterPro" id="IPR003342">
    <property type="entry name" value="ArnT-like_N"/>
</dbReference>
<dbReference type="InterPro" id="IPR036300">
    <property type="entry name" value="MIR_dom_sf"/>
</dbReference>
<dbReference type="PANTHER" id="PTHR10050">
    <property type="entry name" value="DOLICHYL-PHOSPHATE-MANNOSE--PROTEIN MANNOSYLTRANSFERASE"/>
    <property type="match status" value="1"/>
</dbReference>
<dbReference type="KEGG" id="bbrx:BRETT_004953"/>
<protein>
    <recommendedName>
        <fullName evidence="4 14">Dolichyl-phosphate-mannose--protein mannosyltransferase</fullName>
        <ecNumber evidence="4 14">2.4.1.109</ecNumber>
    </recommendedName>
</protein>
<keyword evidence="5 14" id="KW-0328">Glycosyltransferase</keyword>
<keyword evidence="7 14" id="KW-0812">Transmembrane</keyword>
<evidence type="ECO:0000256" key="2">
    <source>
        <dbReference type="ARBA" id="ARBA00004922"/>
    </source>
</evidence>